<evidence type="ECO:0000313" key="1">
    <source>
        <dbReference type="EMBL" id="SDW79802.1"/>
    </source>
</evidence>
<sequence length="195" mass="24201">MIYHEWNRKWNEIECRRLYRNDDLEKDKHGYIAWERELPFFKSYRSRAFYVADTPRYIEQRAAVEEREAKAIARRFPEKFREQKEEADRLIRADYRLLLYRRLYEGRVPYVLMSPRQMDAWLQKEEAFQLQLTTLSTEEGPLQSLSFLKKQMGNKNYRKWFAQRRKEWEKIKKQDAMDLLSLSPYRSRQREEKKI</sequence>
<organism evidence="1 2">
    <name type="scientific">Marinococcus luteus</name>
    <dbReference type="NCBI Taxonomy" id="1122204"/>
    <lineage>
        <taxon>Bacteria</taxon>
        <taxon>Bacillati</taxon>
        <taxon>Bacillota</taxon>
        <taxon>Bacilli</taxon>
        <taxon>Bacillales</taxon>
        <taxon>Bacillaceae</taxon>
        <taxon>Marinococcus</taxon>
    </lineage>
</organism>
<reference evidence="1 2" key="1">
    <citation type="submission" date="2016-10" db="EMBL/GenBank/DDBJ databases">
        <authorList>
            <person name="de Groot N.N."/>
        </authorList>
    </citation>
    <scope>NUCLEOTIDE SEQUENCE [LARGE SCALE GENOMIC DNA]</scope>
    <source>
        <strain evidence="1 2">DSM 23126</strain>
    </source>
</reference>
<accession>A0A1H2WGM0</accession>
<gene>
    <name evidence="1" type="ORF">SAMN05421781_2427</name>
</gene>
<dbReference type="Proteomes" id="UP000199488">
    <property type="component" value="Unassembled WGS sequence"/>
</dbReference>
<protein>
    <submittedName>
        <fullName evidence="1">Uncharacterized protein</fullName>
    </submittedName>
</protein>
<dbReference type="AlphaFoldDB" id="A0A1H2WGM0"/>
<dbReference type="OrthoDB" id="2964430at2"/>
<evidence type="ECO:0000313" key="2">
    <source>
        <dbReference type="Proteomes" id="UP000199488"/>
    </source>
</evidence>
<proteinExistence type="predicted"/>
<keyword evidence="2" id="KW-1185">Reference proteome</keyword>
<name>A0A1H2WGM0_9BACI</name>
<dbReference type="RefSeq" id="WP_091615459.1">
    <property type="nucleotide sequence ID" value="NZ_FNNC01000005.1"/>
</dbReference>
<dbReference type="EMBL" id="FNNC01000005">
    <property type="protein sequence ID" value="SDW79802.1"/>
    <property type="molecule type" value="Genomic_DNA"/>
</dbReference>